<feature type="domain" description="C2H2-type" evidence="2">
    <location>
        <begin position="229"/>
        <end position="252"/>
    </location>
</feature>
<name>A0ABR0IW88_9EURO</name>
<feature type="region of interest" description="Disordered" evidence="1">
    <location>
        <begin position="1"/>
        <end position="30"/>
    </location>
</feature>
<dbReference type="Proteomes" id="UP001345691">
    <property type="component" value="Unassembled WGS sequence"/>
</dbReference>
<gene>
    <name evidence="3" type="ORF">LTR69_010786</name>
</gene>
<dbReference type="InterPro" id="IPR013087">
    <property type="entry name" value="Znf_C2H2_type"/>
</dbReference>
<dbReference type="PROSITE" id="PS00028">
    <property type="entry name" value="ZINC_FINGER_C2H2_1"/>
    <property type="match status" value="1"/>
</dbReference>
<keyword evidence="4" id="KW-1185">Reference proteome</keyword>
<feature type="region of interest" description="Disordered" evidence="1">
    <location>
        <begin position="129"/>
        <end position="222"/>
    </location>
</feature>
<evidence type="ECO:0000259" key="2">
    <source>
        <dbReference type="PROSITE" id="PS00028"/>
    </source>
</evidence>
<dbReference type="EMBL" id="JAVRRF010000040">
    <property type="protein sequence ID" value="KAK5050152.1"/>
    <property type="molecule type" value="Genomic_DNA"/>
</dbReference>
<accession>A0ABR0IW88</accession>
<sequence>MSDTARQPFTGRGPYPTLNIPDPDQGEETPRSHFNIVADTDVEILLSQLQRHQHFDDYFPLIQAYLCANEEDYRILFHLRNLLGRRLEFWRQHHPTSYYGPPPDIFDMITQMRQSKSWDNDKNKVIARVHSARKPNRPSHAVQRGSQRDPQDVHLSPSSAAHPQSRGPLSRSASARSSWHHYGANFQQHPSLQTESSYGGRGDTPVSVDAPSSATNGLRVAPPGSRFWCPFPNCEKHYWRQGDFTNHLSKSHGHLGISNVQTYLRPAPEDNSRRSDASGEHVITATSVNHTSFYMPLHALSMPNPSTPHAVSPMPENQPETPTPDSVGSDVVQTAGPDTDFDMVDLMNPWIPTSNTALHGGSFHAPNAYANWSHFSNGQSYLDPNQQPYPSHFPPG</sequence>
<reference evidence="3 4" key="1">
    <citation type="submission" date="2023-08" db="EMBL/GenBank/DDBJ databases">
        <title>Black Yeasts Isolated from many extreme environments.</title>
        <authorList>
            <person name="Coleine C."/>
            <person name="Stajich J.E."/>
            <person name="Selbmann L."/>
        </authorList>
    </citation>
    <scope>NUCLEOTIDE SEQUENCE [LARGE SCALE GENOMIC DNA]</scope>
    <source>
        <strain evidence="3 4">CCFEE 6328</strain>
    </source>
</reference>
<evidence type="ECO:0000313" key="4">
    <source>
        <dbReference type="Proteomes" id="UP001345691"/>
    </source>
</evidence>
<feature type="compositionally biased region" description="Polar residues" evidence="1">
    <location>
        <begin position="185"/>
        <end position="197"/>
    </location>
</feature>
<evidence type="ECO:0000313" key="3">
    <source>
        <dbReference type="EMBL" id="KAK5050152.1"/>
    </source>
</evidence>
<evidence type="ECO:0000256" key="1">
    <source>
        <dbReference type="SAM" id="MobiDB-lite"/>
    </source>
</evidence>
<proteinExistence type="predicted"/>
<feature type="region of interest" description="Disordered" evidence="1">
    <location>
        <begin position="304"/>
        <end position="336"/>
    </location>
</feature>
<organism evidence="3 4">
    <name type="scientific">Exophiala sideris</name>
    <dbReference type="NCBI Taxonomy" id="1016849"/>
    <lineage>
        <taxon>Eukaryota</taxon>
        <taxon>Fungi</taxon>
        <taxon>Dikarya</taxon>
        <taxon>Ascomycota</taxon>
        <taxon>Pezizomycotina</taxon>
        <taxon>Eurotiomycetes</taxon>
        <taxon>Chaetothyriomycetidae</taxon>
        <taxon>Chaetothyriales</taxon>
        <taxon>Herpotrichiellaceae</taxon>
        <taxon>Exophiala</taxon>
    </lineage>
</organism>
<protein>
    <recommendedName>
        <fullName evidence="2">C2H2-type domain-containing protein</fullName>
    </recommendedName>
</protein>
<comment type="caution">
    <text evidence="3">The sequence shown here is derived from an EMBL/GenBank/DDBJ whole genome shotgun (WGS) entry which is preliminary data.</text>
</comment>